<name>A0A7M5U676_9CNID</name>
<feature type="region of interest" description="Disordered" evidence="6">
    <location>
        <begin position="495"/>
        <end position="518"/>
    </location>
</feature>
<organism evidence="9 10">
    <name type="scientific">Clytia hemisphaerica</name>
    <dbReference type="NCBI Taxonomy" id="252671"/>
    <lineage>
        <taxon>Eukaryota</taxon>
        <taxon>Metazoa</taxon>
        <taxon>Cnidaria</taxon>
        <taxon>Hydrozoa</taxon>
        <taxon>Hydroidolina</taxon>
        <taxon>Leptothecata</taxon>
        <taxon>Obeliida</taxon>
        <taxon>Clytiidae</taxon>
        <taxon>Clytia</taxon>
    </lineage>
</organism>
<dbReference type="RefSeq" id="XP_066931858.1">
    <property type="nucleotide sequence ID" value="XM_067075757.1"/>
</dbReference>
<dbReference type="GO" id="GO:0000400">
    <property type="term" value="F:four-way junction DNA binding"/>
    <property type="evidence" value="ECO:0007669"/>
    <property type="project" value="TreeGrafter"/>
</dbReference>
<dbReference type="CDD" id="cd09869">
    <property type="entry name" value="PIN_GEN1"/>
    <property type="match status" value="1"/>
</dbReference>
<sequence>MGVKYLWDIIDDARSVETLDSLRGKTICVDLSIWIVEAKQTLQFKTSILKPHLRNLFFRVLYLRRLGVKLIFVTEGDPPDLKQETMRRRAVAQYGVKTKIKGKIGRGRFQHTINECTKMLDLIGVPHVRGHGEAEAMCAVLNKHKMADGCLTNDGDFFLYGGETIYRDFGINPKDQHVLIYTTEGIKKRTNLTRHDMIGLALLNGCDYTQGVAGVGKRTIKKFLEEREFDEDLLIRIQKWSDEDFKHLEECSDAELTIIKKLHKEKANKFPDDKIIDEFLVQKDKLDGVRQKMKWSYPHIKDLQEYLLKHLEWPEDYTLPKILQLATSTYLEKLSDGTFFPVPITPTSILKTRCQMGVALVDVGWDKHDDENTTYGQKWTNCPDTMVTLENQQVVTKTLPKLIEEYDQKKSAKTTKKKASSKKGTSTKTGISASQTSTQPVFDSVSHDLYFVQSEEPAESLDQFSSQSQASLLTAEPTVQSDYSLTTRDLPLIQSDISMKTRDPELTNPDTDEDSSDEDLLPSLAQRLVKLKLKNEQKKVKSAPVDDHFNILVGAEKKPVTEDIVNSIETHCMLKDRSAKEIASSLPQTNDSTVWQHSEIFGEIRNVRHQETGRLEENLTTDFSDTNRESLEKSENRVDSKVVDDEISKVTSQGGTPDKNSQPGDNLNEEYDFSFGVQFFDSPCDPYTNGESARYDSNEPISSSDSKQQTFNHGRESLPVNSCCSNSKVQKEHVKSERTKHNFEDSINYNGEHFSSTPFVRRQKSELLDNGMLNQSETDSLLEAFEFQTYKDSLLEALENDGVGKEQPGRGCENINTPPCLDLSTPDIVTSSLPGQPKSCLKEITNFSHLGDSILVEDVLSTPLLSNKEIQRCQGNKENDVMDYEKALRRKLNLSEMTDFKNDCPDVCENKPSFLNSQQETVLYEDTEDIEIQPESTSSPLSLADRLKFKLRK</sequence>
<feature type="domain" description="XPG N-terminal" evidence="8">
    <location>
        <begin position="1"/>
        <end position="96"/>
    </location>
</feature>
<dbReference type="InterPro" id="IPR006084">
    <property type="entry name" value="XPG/Rad2"/>
</dbReference>
<dbReference type="InterPro" id="IPR008918">
    <property type="entry name" value="HhH2"/>
</dbReference>
<dbReference type="InterPro" id="IPR036279">
    <property type="entry name" value="5-3_exonuclease_C_sf"/>
</dbReference>
<feature type="region of interest" description="Disordered" evidence="6">
    <location>
        <begin position="686"/>
        <end position="723"/>
    </location>
</feature>
<feature type="compositionally biased region" description="Polar residues" evidence="6">
    <location>
        <begin position="699"/>
        <end position="712"/>
    </location>
</feature>
<dbReference type="SUPFAM" id="SSF47807">
    <property type="entry name" value="5' to 3' exonuclease, C-terminal subdomain"/>
    <property type="match status" value="1"/>
</dbReference>
<dbReference type="SMART" id="SM00485">
    <property type="entry name" value="XPGN"/>
    <property type="match status" value="1"/>
</dbReference>
<dbReference type="SMART" id="SM00484">
    <property type="entry name" value="XPGI"/>
    <property type="match status" value="1"/>
</dbReference>
<keyword evidence="2" id="KW-0540">Nuclease</keyword>
<evidence type="ECO:0000256" key="2">
    <source>
        <dbReference type="ARBA" id="ARBA00022722"/>
    </source>
</evidence>
<dbReference type="Pfam" id="PF00752">
    <property type="entry name" value="XPG_N"/>
    <property type="match status" value="1"/>
</dbReference>
<dbReference type="Gene3D" id="1.10.150.20">
    <property type="entry name" value="5' to 3' exonuclease, C-terminal subdomain"/>
    <property type="match status" value="1"/>
</dbReference>
<feature type="compositionally biased region" description="Basic and acidic residues" evidence="6">
    <location>
        <begin position="625"/>
        <end position="648"/>
    </location>
</feature>
<dbReference type="SMART" id="SM00279">
    <property type="entry name" value="HhH2"/>
    <property type="match status" value="1"/>
</dbReference>
<dbReference type="InterPro" id="IPR006086">
    <property type="entry name" value="XPG-I_dom"/>
</dbReference>
<accession>A0A7M5U676</accession>
<keyword evidence="5" id="KW-0460">Magnesium</keyword>
<feature type="compositionally biased region" description="Low complexity" evidence="6">
    <location>
        <begin position="422"/>
        <end position="434"/>
    </location>
</feature>
<reference evidence="9" key="1">
    <citation type="submission" date="2021-01" db="UniProtKB">
        <authorList>
            <consortium name="EnsemblMetazoa"/>
        </authorList>
    </citation>
    <scope>IDENTIFICATION</scope>
</reference>
<dbReference type="OrthoDB" id="2959108at2759"/>
<dbReference type="Pfam" id="PF00867">
    <property type="entry name" value="XPG_I"/>
    <property type="match status" value="1"/>
</dbReference>
<dbReference type="PRINTS" id="PR00853">
    <property type="entry name" value="XPGRADSUPER"/>
</dbReference>
<dbReference type="PANTHER" id="PTHR11081:SF70">
    <property type="entry name" value="FLAP ENDONUCLEASE GEN HOMOLOG 1"/>
    <property type="match status" value="1"/>
</dbReference>
<feature type="domain" description="XPG-I" evidence="7">
    <location>
        <begin position="121"/>
        <end position="192"/>
    </location>
</feature>
<evidence type="ECO:0000256" key="4">
    <source>
        <dbReference type="ARBA" id="ARBA00022801"/>
    </source>
</evidence>
<dbReference type="FunFam" id="3.40.50.1010:FF:000024">
    <property type="entry name" value="flap endonuclease GEN homolog 1"/>
    <property type="match status" value="1"/>
</dbReference>
<dbReference type="InterPro" id="IPR006085">
    <property type="entry name" value="XPG_DNA_repair_N"/>
</dbReference>
<proteinExistence type="predicted"/>
<dbReference type="InterPro" id="IPR029060">
    <property type="entry name" value="PIN-like_dom_sf"/>
</dbReference>
<dbReference type="GeneID" id="136819522"/>
<dbReference type="PANTHER" id="PTHR11081">
    <property type="entry name" value="FLAP ENDONUCLEASE FAMILY MEMBER"/>
    <property type="match status" value="1"/>
</dbReference>
<protein>
    <submittedName>
        <fullName evidence="9">Uncharacterized protein</fullName>
    </submittedName>
</protein>
<feature type="region of interest" description="Disordered" evidence="6">
    <location>
        <begin position="612"/>
        <end position="668"/>
    </location>
</feature>
<evidence type="ECO:0000256" key="6">
    <source>
        <dbReference type="SAM" id="MobiDB-lite"/>
    </source>
</evidence>
<dbReference type="SUPFAM" id="SSF88723">
    <property type="entry name" value="PIN domain-like"/>
    <property type="match status" value="1"/>
</dbReference>
<dbReference type="AlphaFoldDB" id="A0A7M5U676"/>
<evidence type="ECO:0000259" key="8">
    <source>
        <dbReference type="SMART" id="SM00485"/>
    </source>
</evidence>
<comment type="cofactor">
    <cofactor evidence="1">
        <name>Mg(2+)</name>
        <dbReference type="ChEBI" id="CHEBI:18420"/>
    </cofactor>
</comment>
<evidence type="ECO:0000313" key="10">
    <source>
        <dbReference type="Proteomes" id="UP000594262"/>
    </source>
</evidence>
<dbReference type="EnsemblMetazoa" id="CLYHEMT006790.1">
    <property type="protein sequence ID" value="CLYHEMP006790.1"/>
    <property type="gene ID" value="CLYHEMG006790"/>
</dbReference>
<feature type="compositionally biased region" description="Polar residues" evidence="6">
    <location>
        <begin position="649"/>
        <end position="665"/>
    </location>
</feature>
<keyword evidence="10" id="KW-1185">Reference proteome</keyword>
<evidence type="ECO:0000256" key="3">
    <source>
        <dbReference type="ARBA" id="ARBA00022723"/>
    </source>
</evidence>
<feature type="region of interest" description="Disordered" evidence="6">
    <location>
        <begin position="413"/>
        <end position="438"/>
    </location>
</feature>
<keyword evidence="3" id="KW-0479">Metal-binding</keyword>
<evidence type="ECO:0000256" key="5">
    <source>
        <dbReference type="ARBA" id="ARBA00022842"/>
    </source>
</evidence>
<evidence type="ECO:0000259" key="7">
    <source>
        <dbReference type="SMART" id="SM00484"/>
    </source>
</evidence>
<evidence type="ECO:0000256" key="1">
    <source>
        <dbReference type="ARBA" id="ARBA00001946"/>
    </source>
</evidence>
<dbReference type="Gene3D" id="3.40.50.1010">
    <property type="entry name" value="5'-nuclease"/>
    <property type="match status" value="1"/>
</dbReference>
<evidence type="ECO:0000313" key="9">
    <source>
        <dbReference type="EnsemblMetazoa" id="CLYHEMP006790.1"/>
    </source>
</evidence>
<dbReference type="Proteomes" id="UP000594262">
    <property type="component" value="Unplaced"/>
</dbReference>
<dbReference type="GO" id="GO:0046872">
    <property type="term" value="F:metal ion binding"/>
    <property type="evidence" value="ECO:0007669"/>
    <property type="project" value="UniProtKB-KW"/>
</dbReference>
<keyword evidence="4" id="KW-0378">Hydrolase</keyword>
<dbReference type="GO" id="GO:0017108">
    <property type="term" value="F:5'-flap endonuclease activity"/>
    <property type="evidence" value="ECO:0007669"/>
    <property type="project" value="TreeGrafter"/>
</dbReference>